<feature type="compositionally biased region" description="Basic residues" evidence="1">
    <location>
        <begin position="320"/>
        <end position="329"/>
    </location>
</feature>
<feature type="region of interest" description="Disordered" evidence="1">
    <location>
        <begin position="1"/>
        <end position="169"/>
    </location>
</feature>
<dbReference type="EMBL" id="ALBS01000099">
    <property type="protein sequence ID" value="EJT50519.1"/>
    <property type="molecule type" value="Genomic_DNA"/>
</dbReference>
<reference evidence="2 3" key="1">
    <citation type="journal article" date="2012" name="Eukaryot. Cell">
        <title>Draft genome sequence of CBS 2479, the standard type strain of Trichosporon asahii.</title>
        <authorList>
            <person name="Yang R.Y."/>
            <person name="Li H.T."/>
            <person name="Zhu H."/>
            <person name="Zhou G.P."/>
            <person name="Wang M."/>
            <person name="Wang L."/>
        </authorList>
    </citation>
    <scope>NUCLEOTIDE SEQUENCE [LARGE SCALE GENOMIC DNA]</scope>
    <source>
        <strain evidence="3">ATCC 90039 / CBS 2479 / JCM 2466 / KCTC 7840 / NCYC 2677 / UAMH 7654</strain>
    </source>
</reference>
<dbReference type="VEuPathDB" id="FungiDB:A1Q1_00140"/>
<proteinExistence type="predicted"/>
<evidence type="ECO:0000313" key="3">
    <source>
        <dbReference type="Proteomes" id="UP000002748"/>
    </source>
</evidence>
<dbReference type="Proteomes" id="UP000002748">
    <property type="component" value="Unassembled WGS sequence"/>
</dbReference>
<evidence type="ECO:0000256" key="1">
    <source>
        <dbReference type="SAM" id="MobiDB-lite"/>
    </source>
</evidence>
<feature type="compositionally biased region" description="Basic and acidic residues" evidence="1">
    <location>
        <begin position="350"/>
        <end position="364"/>
    </location>
</feature>
<dbReference type="AlphaFoldDB" id="J6F0S9"/>
<feature type="compositionally biased region" description="Basic residues" evidence="1">
    <location>
        <begin position="298"/>
        <end position="310"/>
    </location>
</feature>
<dbReference type="KEGG" id="tasa:A1Q1_00140"/>
<protein>
    <submittedName>
        <fullName evidence="2">Uncharacterized protein</fullName>
    </submittedName>
</protein>
<feature type="compositionally biased region" description="Basic residues" evidence="1">
    <location>
        <begin position="384"/>
        <end position="394"/>
    </location>
</feature>
<comment type="caution">
    <text evidence="2">The sequence shown here is derived from an EMBL/GenBank/DDBJ whole genome shotgun (WGS) entry which is preliminary data.</text>
</comment>
<dbReference type="GeneID" id="25983654"/>
<feature type="compositionally biased region" description="Low complexity" evidence="1">
    <location>
        <begin position="159"/>
        <end position="169"/>
    </location>
</feature>
<name>J6F0S9_TRIAS</name>
<feature type="region of interest" description="Disordered" evidence="1">
    <location>
        <begin position="273"/>
        <end position="367"/>
    </location>
</feature>
<gene>
    <name evidence="2" type="ORF">A1Q1_00140</name>
</gene>
<feature type="region of interest" description="Disordered" evidence="1">
    <location>
        <begin position="176"/>
        <end position="195"/>
    </location>
</feature>
<feature type="compositionally biased region" description="Basic and acidic residues" evidence="1">
    <location>
        <begin position="93"/>
        <end position="105"/>
    </location>
</feature>
<feature type="compositionally biased region" description="Low complexity" evidence="1">
    <location>
        <begin position="135"/>
        <end position="151"/>
    </location>
</feature>
<dbReference type="RefSeq" id="XP_014181943.1">
    <property type="nucleotide sequence ID" value="XM_014326468.1"/>
</dbReference>
<organism evidence="2 3">
    <name type="scientific">Trichosporon asahii var. asahii (strain ATCC 90039 / CBS 2479 / JCM 2466 / KCTC 7840 / NBRC 103889/ NCYC 2677 / UAMH 7654)</name>
    <name type="common">Yeast</name>
    <dbReference type="NCBI Taxonomy" id="1186058"/>
    <lineage>
        <taxon>Eukaryota</taxon>
        <taxon>Fungi</taxon>
        <taxon>Dikarya</taxon>
        <taxon>Basidiomycota</taxon>
        <taxon>Agaricomycotina</taxon>
        <taxon>Tremellomycetes</taxon>
        <taxon>Trichosporonales</taxon>
        <taxon>Trichosporonaceae</taxon>
        <taxon>Trichosporon</taxon>
    </lineage>
</organism>
<evidence type="ECO:0000313" key="2">
    <source>
        <dbReference type="EMBL" id="EJT50519.1"/>
    </source>
</evidence>
<feature type="compositionally biased region" description="Basic and acidic residues" evidence="1">
    <location>
        <begin position="27"/>
        <end position="81"/>
    </location>
</feature>
<sequence length="402" mass="45286">MADEAYHALWKLTPAPAMDTPTFVRKATVEQSDRERERERERAERHERERSEREQMQREKSEKRRKELKSTRKGRPAEDNVLRPAKSVNSLQRKKEDTPPKDTRLRAPGGEAANLPPSPFGRPHSAHAFRALDFSQLQPQPQARPRSAQALYDFTPTKAQPQARPRSAQALRDFSPAPQSHFATLPSRAAPVERTLRRSHTTIARGGIFDGPSIKPVSAHSSAQDAHLDALRSLEGSQYPFDSTWPEPSVDFPRSFEPVKPLKPFNLDQAPFTTAPVVDVSPRQCQPGEEEEGEHGPHGRLRHSRSRGLRPPRDVLQALRRGRAPSRGRRPADPSLLYPRGPGRLRRRDVRAPRQRGRDADAEAAHGAAAAQLVRAIGQSLPLPRRREHARRLRAHAEARAK</sequence>
<feature type="region of interest" description="Disordered" evidence="1">
    <location>
        <begin position="380"/>
        <end position="402"/>
    </location>
</feature>
<dbReference type="HOGENOM" id="CLU_685478_0_0_1"/>
<accession>J6F0S9</accession>